<reference evidence="1 2" key="1">
    <citation type="submission" date="2021-06" db="EMBL/GenBank/DDBJ databases">
        <authorList>
            <person name="Palmer J.M."/>
        </authorList>
    </citation>
    <scope>NUCLEOTIDE SEQUENCE [LARGE SCALE GENOMIC DNA]</scope>
    <source>
        <strain evidence="2">if_2019</strain>
        <tissue evidence="1">Muscle</tissue>
    </source>
</reference>
<comment type="caution">
    <text evidence="1">The sequence shown here is derived from an EMBL/GenBank/DDBJ whole genome shotgun (WGS) entry which is preliminary data.</text>
</comment>
<proteinExistence type="predicted"/>
<evidence type="ECO:0000313" key="1">
    <source>
        <dbReference type="EMBL" id="MEQ2241466.1"/>
    </source>
</evidence>
<dbReference type="EMBL" id="JAHRIQ010061071">
    <property type="protein sequence ID" value="MEQ2241466.1"/>
    <property type="molecule type" value="Genomic_DNA"/>
</dbReference>
<sequence>MVYQYMYSPDGSLHGFVNHTLSYFNVSHFEHGKETMDPMPYGYAVEVCSFLQPGPHQAAGGETVLARW</sequence>
<name>A0ABV0U9Q8_9TELE</name>
<dbReference type="Proteomes" id="UP001482620">
    <property type="component" value="Unassembled WGS sequence"/>
</dbReference>
<protein>
    <submittedName>
        <fullName evidence="1">Uncharacterized protein</fullName>
    </submittedName>
</protein>
<evidence type="ECO:0000313" key="2">
    <source>
        <dbReference type="Proteomes" id="UP001482620"/>
    </source>
</evidence>
<keyword evidence="2" id="KW-1185">Reference proteome</keyword>
<gene>
    <name evidence="1" type="ORF">ILYODFUR_025596</name>
</gene>
<accession>A0ABV0U9Q8</accession>
<organism evidence="1 2">
    <name type="scientific">Ilyodon furcidens</name>
    <name type="common">goldbreast splitfin</name>
    <dbReference type="NCBI Taxonomy" id="33524"/>
    <lineage>
        <taxon>Eukaryota</taxon>
        <taxon>Metazoa</taxon>
        <taxon>Chordata</taxon>
        <taxon>Craniata</taxon>
        <taxon>Vertebrata</taxon>
        <taxon>Euteleostomi</taxon>
        <taxon>Actinopterygii</taxon>
        <taxon>Neopterygii</taxon>
        <taxon>Teleostei</taxon>
        <taxon>Neoteleostei</taxon>
        <taxon>Acanthomorphata</taxon>
        <taxon>Ovalentaria</taxon>
        <taxon>Atherinomorphae</taxon>
        <taxon>Cyprinodontiformes</taxon>
        <taxon>Goodeidae</taxon>
        <taxon>Ilyodon</taxon>
    </lineage>
</organism>